<feature type="region of interest" description="Disordered" evidence="1">
    <location>
        <begin position="1"/>
        <end position="20"/>
    </location>
</feature>
<organism evidence="2 3">
    <name type="scientific">Streptomyces antimicrobicus</name>
    <dbReference type="NCBI Taxonomy" id="2883108"/>
    <lineage>
        <taxon>Bacteria</taxon>
        <taxon>Bacillati</taxon>
        <taxon>Actinomycetota</taxon>
        <taxon>Actinomycetes</taxon>
        <taxon>Kitasatosporales</taxon>
        <taxon>Streptomycetaceae</taxon>
        <taxon>Streptomyces</taxon>
    </lineage>
</organism>
<accession>A0ABS8B060</accession>
<sequence>MPRVGQSKDPGRAGAVAQPVASQPFAADSEGYKCFRIPQLVPTAKGILASAEAGFDHCGDAGDIDLVAEKRALGNLDERDGKWLSIGPGKAVKLPSGPYVVSGEYRRDVVANGVTQSYSGAVF</sequence>
<name>A0ABS8B060_9ACTN</name>
<keyword evidence="2" id="KW-0378">Hydrolase</keyword>
<dbReference type="CDD" id="cd15482">
    <property type="entry name" value="Sialidase_non-viral"/>
    <property type="match status" value="1"/>
</dbReference>
<dbReference type="Gene3D" id="2.120.10.10">
    <property type="match status" value="1"/>
</dbReference>
<dbReference type="EMBL" id="JAJAUY010000002">
    <property type="protein sequence ID" value="MCB5177993.1"/>
    <property type="molecule type" value="Genomic_DNA"/>
</dbReference>
<dbReference type="SUPFAM" id="SSF50939">
    <property type="entry name" value="Sialidases"/>
    <property type="match status" value="1"/>
</dbReference>
<dbReference type="GO" id="GO:0016787">
    <property type="term" value="F:hydrolase activity"/>
    <property type="evidence" value="ECO:0007669"/>
    <property type="project" value="UniProtKB-KW"/>
</dbReference>
<comment type="caution">
    <text evidence="2">The sequence shown here is derived from an EMBL/GenBank/DDBJ whole genome shotgun (WGS) entry which is preliminary data.</text>
</comment>
<dbReference type="RefSeq" id="WP_226724395.1">
    <property type="nucleotide sequence ID" value="NZ_JAJAUY010000002.1"/>
</dbReference>
<dbReference type="Proteomes" id="UP001199054">
    <property type="component" value="Unassembled WGS sequence"/>
</dbReference>
<gene>
    <name evidence="2" type="ORF">LG632_01120</name>
</gene>
<keyword evidence="3" id="KW-1185">Reference proteome</keyword>
<reference evidence="2 3" key="1">
    <citation type="submission" date="2021-10" db="EMBL/GenBank/DDBJ databases">
        <title>Streptomyces sp. strain SMC 277, a novel streptomycete isolated from soil.</title>
        <authorList>
            <person name="Chanama M."/>
        </authorList>
    </citation>
    <scope>NUCLEOTIDE SEQUENCE [LARGE SCALE GENOMIC DNA]</scope>
    <source>
        <strain evidence="2 3">SMC 277</strain>
    </source>
</reference>
<proteinExistence type="predicted"/>
<dbReference type="InterPro" id="IPR036278">
    <property type="entry name" value="Sialidase_sf"/>
</dbReference>
<evidence type="ECO:0000256" key="1">
    <source>
        <dbReference type="SAM" id="MobiDB-lite"/>
    </source>
</evidence>
<protein>
    <submittedName>
        <fullName evidence="2">Glycoside hydrolase</fullName>
    </submittedName>
</protein>
<evidence type="ECO:0000313" key="3">
    <source>
        <dbReference type="Proteomes" id="UP001199054"/>
    </source>
</evidence>
<evidence type="ECO:0000313" key="2">
    <source>
        <dbReference type="EMBL" id="MCB5177993.1"/>
    </source>
</evidence>